<reference evidence="2 3" key="1">
    <citation type="journal article" date="2016" name="Nat. Commun.">
        <title>Extremotolerant tardigrade genome and improved radiotolerance of human cultured cells by tardigrade-unique protein.</title>
        <authorList>
            <person name="Hashimoto T."/>
            <person name="Horikawa D.D."/>
            <person name="Saito Y."/>
            <person name="Kuwahara H."/>
            <person name="Kozuka-Hata H."/>
            <person name="Shin-I T."/>
            <person name="Minakuchi Y."/>
            <person name="Ohishi K."/>
            <person name="Motoyama A."/>
            <person name="Aizu T."/>
            <person name="Enomoto A."/>
            <person name="Kondo K."/>
            <person name="Tanaka S."/>
            <person name="Hara Y."/>
            <person name="Koshikawa S."/>
            <person name="Sagara H."/>
            <person name="Miura T."/>
            <person name="Yokobori S."/>
            <person name="Miyagawa K."/>
            <person name="Suzuki Y."/>
            <person name="Kubo T."/>
            <person name="Oyama M."/>
            <person name="Kohara Y."/>
            <person name="Fujiyama A."/>
            <person name="Arakawa K."/>
            <person name="Katayama T."/>
            <person name="Toyoda A."/>
            <person name="Kunieda T."/>
        </authorList>
    </citation>
    <scope>NUCLEOTIDE SEQUENCE [LARGE SCALE GENOMIC DNA]</scope>
    <source>
        <strain evidence="2 3">YOKOZUNA-1</strain>
    </source>
</reference>
<comment type="caution">
    <text evidence="2">The sequence shown here is derived from an EMBL/GenBank/DDBJ whole genome shotgun (WGS) entry which is preliminary data.</text>
</comment>
<proteinExistence type="predicted"/>
<gene>
    <name evidence="2" type="primary">RvY_08203-1</name>
    <name evidence="2" type="synonym">RvY_08203.1</name>
    <name evidence="2" type="ORF">RvY_08203</name>
</gene>
<keyword evidence="3" id="KW-1185">Reference proteome</keyword>
<dbReference type="EMBL" id="BDGG01000003">
    <property type="protein sequence ID" value="GAU96818.1"/>
    <property type="molecule type" value="Genomic_DNA"/>
</dbReference>
<organism evidence="2 3">
    <name type="scientific">Ramazzottius varieornatus</name>
    <name type="common">Water bear</name>
    <name type="synonym">Tardigrade</name>
    <dbReference type="NCBI Taxonomy" id="947166"/>
    <lineage>
        <taxon>Eukaryota</taxon>
        <taxon>Metazoa</taxon>
        <taxon>Ecdysozoa</taxon>
        <taxon>Tardigrada</taxon>
        <taxon>Eutardigrada</taxon>
        <taxon>Parachela</taxon>
        <taxon>Hypsibioidea</taxon>
        <taxon>Ramazzottiidae</taxon>
        <taxon>Ramazzottius</taxon>
    </lineage>
</organism>
<evidence type="ECO:0000256" key="1">
    <source>
        <dbReference type="SAM" id="MobiDB-lite"/>
    </source>
</evidence>
<evidence type="ECO:0000313" key="2">
    <source>
        <dbReference type="EMBL" id="GAU96818.1"/>
    </source>
</evidence>
<accession>A0A1D1VE77</accession>
<feature type="region of interest" description="Disordered" evidence="1">
    <location>
        <begin position="1"/>
        <end position="20"/>
    </location>
</feature>
<protein>
    <submittedName>
        <fullName evidence="2">Uncharacterized protein</fullName>
    </submittedName>
</protein>
<dbReference type="OrthoDB" id="2437253at2759"/>
<evidence type="ECO:0000313" key="3">
    <source>
        <dbReference type="Proteomes" id="UP000186922"/>
    </source>
</evidence>
<feature type="compositionally biased region" description="Basic residues" evidence="1">
    <location>
        <begin position="1"/>
        <end position="12"/>
    </location>
</feature>
<dbReference type="AlphaFoldDB" id="A0A1D1VE77"/>
<dbReference type="Proteomes" id="UP000186922">
    <property type="component" value="Unassembled WGS sequence"/>
</dbReference>
<sequence length="96" mass="11188">MKPNHCKVRKRNQHDYSDAERHRIAEDYEVDKSVSGVSESHCFFFLQIQEYFYNRNTPKIRIVDSDQTMIRLVIPGKKTLSPKGVKQVGIGPKHQS</sequence>
<name>A0A1D1VE77_RAMVA</name>